<dbReference type="InterPro" id="IPR019285">
    <property type="entry name" value="DUF2336"/>
</dbReference>
<dbReference type="Pfam" id="PF10098">
    <property type="entry name" value="DUF2336"/>
    <property type="match status" value="1"/>
</dbReference>
<gene>
    <name evidence="1" type="ORF">MA20_23905</name>
</gene>
<dbReference type="AlphaFoldDB" id="A0A0A3XWS2"/>
<organism evidence="1 2">
    <name type="scientific">Bradyrhizobium japonicum</name>
    <dbReference type="NCBI Taxonomy" id="375"/>
    <lineage>
        <taxon>Bacteria</taxon>
        <taxon>Pseudomonadati</taxon>
        <taxon>Pseudomonadota</taxon>
        <taxon>Alphaproteobacteria</taxon>
        <taxon>Hyphomicrobiales</taxon>
        <taxon>Nitrobacteraceae</taxon>
        <taxon>Bradyrhizobium</taxon>
    </lineage>
</organism>
<protein>
    <recommendedName>
        <fullName evidence="3">DUF2336 domain-containing protein</fullName>
    </recommendedName>
</protein>
<reference evidence="1 2" key="1">
    <citation type="submission" date="2014-09" db="EMBL/GenBank/DDBJ databases">
        <title>Draft genome of Bradyrhizobium japonicum Is-34.</title>
        <authorList>
            <person name="Tsurumaru H."/>
            <person name="Yamakawa T."/>
            <person name="Hashimoto S."/>
            <person name="Okizaki K."/>
            <person name="Kanesaki Y."/>
            <person name="Yoshikawa H."/>
            <person name="Yajima S."/>
        </authorList>
    </citation>
    <scope>NUCLEOTIDE SEQUENCE [LARGE SCALE GENOMIC DNA]</scope>
    <source>
        <strain evidence="1 2">Is-34</strain>
    </source>
</reference>
<evidence type="ECO:0000313" key="1">
    <source>
        <dbReference type="EMBL" id="KGT77611.1"/>
    </source>
</evidence>
<accession>A0A0A3XWS2</accession>
<evidence type="ECO:0000313" key="2">
    <source>
        <dbReference type="Proteomes" id="UP000030377"/>
    </source>
</evidence>
<evidence type="ECO:0008006" key="3">
    <source>
        <dbReference type="Google" id="ProtNLM"/>
    </source>
</evidence>
<dbReference type="RefSeq" id="WP_028155404.1">
    <property type="nucleotide sequence ID" value="NZ_JANUDC010000001.1"/>
</dbReference>
<proteinExistence type="predicted"/>
<sequence>MTAATSLIPGLDEIVKRGDPRRRGEIARAIAQLFFQDAEKLRPDLVDLFDNLLIDLVPHAELASRVDLAERFSRLNNAPPHLVSQLARENEIMVAGPVLRRSPVLDDVALVEIARLKGQGHLLAMTERPALSAAITDVLVERGDRDVVRRAAGNAGAVFSQGSYSELIKRASQDGVLTLRIGQRNDLSGEHLKQLLDGTLDVIRRRLSIVVNPVRQVEIKRAMAAIEEAALPPGPRRDFSAAQRTVLTLHREGHLGESALLGFAKALKYEESIASLAAMSGVRLSILDRLVAGDRYDPILILGRVLNLGWPTVRALILMWYGPHRAPADADLEQARVNFTRLMPSTAERVVKFWRNRQTI</sequence>
<dbReference type="Proteomes" id="UP000030377">
    <property type="component" value="Unassembled WGS sequence"/>
</dbReference>
<dbReference type="EMBL" id="JRPN01000018">
    <property type="protein sequence ID" value="KGT77611.1"/>
    <property type="molecule type" value="Genomic_DNA"/>
</dbReference>
<dbReference type="STRING" id="375.BKD09_RS03995"/>
<name>A0A0A3XWS2_BRAJP</name>
<comment type="caution">
    <text evidence="1">The sequence shown here is derived from an EMBL/GenBank/DDBJ whole genome shotgun (WGS) entry which is preliminary data.</text>
</comment>